<keyword evidence="2" id="KW-1133">Transmembrane helix</keyword>
<proteinExistence type="predicted"/>
<evidence type="ECO:0000313" key="4">
    <source>
        <dbReference type="EMBL" id="ORX53317.1"/>
    </source>
</evidence>
<feature type="region of interest" description="Disordered" evidence="1">
    <location>
        <begin position="238"/>
        <end position="287"/>
    </location>
</feature>
<comment type="caution">
    <text evidence="4">The sequence shown here is derived from an EMBL/GenBank/DDBJ whole genome shotgun (WGS) entry which is preliminary data.</text>
</comment>
<feature type="compositionally biased region" description="Polar residues" evidence="1">
    <location>
        <begin position="96"/>
        <end position="105"/>
    </location>
</feature>
<keyword evidence="2" id="KW-0812">Transmembrane</keyword>
<dbReference type="OrthoDB" id="10665431at2759"/>
<feature type="compositionally biased region" description="Low complexity" evidence="1">
    <location>
        <begin position="47"/>
        <end position="64"/>
    </location>
</feature>
<reference evidence="4 5" key="2">
    <citation type="submission" date="2016-08" db="EMBL/GenBank/DDBJ databases">
        <title>Pervasive Adenine N6-methylation of Active Genes in Fungi.</title>
        <authorList>
            <consortium name="DOE Joint Genome Institute"/>
            <person name="Mondo S.J."/>
            <person name="Dannebaum R.O."/>
            <person name="Kuo R.C."/>
            <person name="Labutti K."/>
            <person name="Haridas S."/>
            <person name="Kuo A."/>
            <person name="Salamov A."/>
            <person name="Ahrendt S.R."/>
            <person name="Lipzen A."/>
            <person name="Sullivan W."/>
            <person name="Andreopoulos W.B."/>
            <person name="Clum A."/>
            <person name="Lindquist E."/>
            <person name="Daum C."/>
            <person name="Ramamoorthy G.K."/>
            <person name="Gryganskyi A."/>
            <person name="Culley D."/>
            <person name="Magnuson J.K."/>
            <person name="James T.Y."/>
            <person name="O'Malley M.A."/>
            <person name="Stajich J.E."/>
            <person name="Spatafora J.W."/>
            <person name="Visel A."/>
            <person name="Grigoriev I.V."/>
        </authorList>
    </citation>
    <scope>NUCLEOTIDE SEQUENCE [LARGE SCALE GENOMIC DNA]</scope>
    <source>
        <strain evidence="5">finn</strain>
    </source>
</reference>
<feature type="region of interest" description="Disordered" evidence="1">
    <location>
        <begin position="96"/>
        <end position="132"/>
    </location>
</feature>
<keyword evidence="2" id="KW-0472">Membrane</keyword>
<gene>
    <name evidence="4" type="ORF">BCR36DRAFT_24372</name>
</gene>
<evidence type="ECO:0000256" key="2">
    <source>
        <dbReference type="SAM" id="Phobius"/>
    </source>
</evidence>
<evidence type="ECO:0000256" key="1">
    <source>
        <dbReference type="SAM" id="MobiDB-lite"/>
    </source>
</evidence>
<feature type="transmembrane region" description="Helical" evidence="2">
    <location>
        <begin position="139"/>
        <end position="160"/>
    </location>
</feature>
<keyword evidence="3" id="KW-0732">Signal</keyword>
<feature type="compositionally biased region" description="Low complexity" evidence="1">
    <location>
        <begin position="106"/>
        <end position="132"/>
    </location>
</feature>
<name>A0A1Y1VE94_9FUNG</name>
<feature type="region of interest" description="Disordered" evidence="1">
    <location>
        <begin position="42"/>
        <end position="64"/>
    </location>
</feature>
<dbReference type="EMBL" id="MCFH01000013">
    <property type="protein sequence ID" value="ORX53317.1"/>
    <property type="molecule type" value="Genomic_DNA"/>
</dbReference>
<dbReference type="AlphaFoldDB" id="A0A1Y1VE94"/>
<evidence type="ECO:0008006" key="6">
    <source>
        <dbReference type="Google" id="ProtNLM"/>
    </source>
</evidence>
<feature type="compositionally biased region" description="Polar residues" evidence="1">
    <location>
        <begin position="269"/>
        <end position="287"/>
    </location>
</feature>
<sequence>MNRINLLLSILCFIILINAVPVPPPVDTYYKEHPEAFEGSSLQDIEGAPNNSGGNSSNNLGDYNSIVEEGTYQNTNDNSNSNGQIEESQNYDNYASTTSVTKSPVTQTENTTNTTTPTNQNSDNNNETKNNKNGASKGLVTFVIVVFAIIIVLSVSILVYKKKYLGNENLPTRESTFGFKTGNLMEKIQTININNAETSNGDDVIIKYDIDNEINTSELKNALEPNKNNEQYNHWFDSMKRGLKPPPSHDNKNKKKKNGGSKITGSGSLLSISTKSKSPDLSKSYKSVSKDFSISRNSTDISARTQTMISQCSSNGGGAFGYKNNKLNKHSSVALTFGCLTEREDSYNELSSTSRISNIASSRVSKISTQNSSPRSLTSFISNSPITQSFKSRFSTYFSGGKKQVNGFDNRK</sequence>
<evidence type="ECO:0000256" key="3">
    <source>
        <dbReference type="SAM" id="SignalP"/>
    </source>
</evidence>
<evidence type="ECO:0000313" key="5">
    <source>
        <dbReference type="Proteomes" id="UP000193719"/>
    </source>
</evidence>
<feature type="chain" id="PRO_5013390687" description="Mid2 domain-containing protein" evidence="3">
    <location>
        <begin position="20"/>
        <end position="412"/>
    </location>
</feature>
<reference evidence="4 5" key="1">
    <citation type="submission" date="2016-08" db="EMBL/GenBank/DDBJ databases">
        <title>Genomes of anaerobic fungi encode conserved fungal cellulosomes for biomass hydrolysis.</title>
        <authorList>
            <consortium name="DOE Joint Genome Institute"/>
            <person name="Haitjema C.H."/>
            <person name="Gilmore S.P."/>
            <person name="Henske J.K."/>
            <person name="Solomon K.V."/>
            <person name="De Groot R."/>
            <person name="Kuo A."/>
            <person name="Mondo S.J."/>
            <person name="Salamov A.A."/>
            <person name="Labutti K."/>
            <person name="Zhao Z."/>
            <person name="Chiniquy J."/>
            <person name="Barry K."/>
            <person name="Brewer H.M."/>
            <person name="Purvine S.O."/>
            <person name="Wright A.T."/>
            <person name="Boxma B."/>
            <person name="Van Alen T."/>
            <person name="Hackstein J.H."/>
            <person name="Baker S.E."/>
            <person name="Grigoriev I.V."/>
            <person name="O'Malley M.A."/>
        </authorList>
    </citation>
    <scope>NUCLEOTIDE SEQUENCE [LARGE SCALE GENOMIC DNA]</scope>
    <source>
        <strain evidence="5">finn</strain>
    </source>
</reference>
<dbReference type="Proteomes" id="UP000193719">
    <property type="component" value="Unassembled WGS sequence"/>
</dbReference>
<protein>
    <recommendedName>
        <fullName evidence="6">Mid2 domain-containing protein</fullName>
    </recommendedName>
</protein>
<keyword evidence="5" id="KW-1185">Reference proteome</keyword>
<accession>A0A1Y1VE94</accession>
<organism evidence="4 5">
    <name type="scientific">Piromyces finnis</name>
    <dbReference type="NCBI Taxonomy" id="1754191"/>
    <lineage>
        <taxon>Eukaryota</taxon>
        <taxon>Fungi</taxon>
        <taxon>Fungi incertae sedis</taxon>
        <taxon>Chytridiomycota</taxon>
        <taxon>Chytridiomycota incertae sedis</taxon>
        <taxon>Neocallimastigomycetes</taxon>
        <taxon>Neocallimastigales</taxon>
        <taxon>Neocallimastigaceae</taxon>
        <taxon>Piromyces</taxon>
    </lineage>
</organism>
<feature type="signal peptide" evidence="3">
    <location>
        <begin position="1"/>
        <end position="19"/>
    </location>
</feature>